<accession>A0ABX2T9C9</accession>
<sequence>MTDILSGYPETGTQEERLEWLKAKVVELHAYADGRIAALESRHAEVIRRMQRCEDRLREQERRIDAIEATLDAVRRGDVQPDEIEPLIPTRH</sequence>
<evidence type="ECO:0008006" key="4">
    <source>
        <dbReference type="Google" id="ProtNLM"/>
    </source>
</evidence>
<dbReference type="RefSeq" id="WP_180282444.1">
    <property type="nucleotide sequence ID" value="NZ_JABFDB010000008.1"/>
</dbReference>
<gene>
    <name evidence="2" type="ORF">HND93_13250</name>
</gene>
<evidence type="ECO:0000313" key="3">
    <source>
        <dbReference type="Proteomes" id="UP000584642"/>
    </source>
</evidence>
<dbReference type="Gene3D" id="1.20.5.2280">
    <property type="match status" value="1"/>
</dbReference>
<feature type="coiled-coil region" evidence="1">
    <location>
        <begin position="36"/>
        <end position="77"/>
    </location>
</feature>
<name>A0ABX2T9C9_9PROT</name>
<reference evidence="2 3" key="1">
    <citation type="submission" date="2020-05" db="EMBL/GenBank/DDBJ databases">
        <title>Azospirillum oleiclasticum sp. nov, a nitrogen-fixing and heavy crude oil-emulsifying bacterium isolated from the crude oil of Yumen Oilfield.</title>
        <authorList>
            <person name="Wu D."/>
            <person name="Cai M."/>
            <person name="Zhang X."/>
        </authorList>
    </citation>
    <scope>NUCLEOTIDE SEQUENCE [LARGE SCALE GENOMIC DNA]</scope>
    <source>
        <strain evidence="2 3">ROY-1-1-2</strain>
    </source>
</reference>
<protein>
    <recommendedName>
        <fullName evidence="4">SlyX protein</fullName>
    </recommendedName>
</protein>
<evidence type="ECO:0000256" key="1">
    <source>
        <dbReference type="SAM" id="Coils"/>
    </source>
</evidence>
<dbReference type="SUPFAM" id="SSF57997">
    <property type="entry name" value="Tropomyosin"/>
    <property type="match status" value="1"/>
</dbReference>
<dbReference type="EMBL" id="JABFDB010000008">
    <property type="protein sequence ID" value="NYZ20682.1"/>
    <property type="molecule type" value="Genomic_DNA"/>
</dbReference>
<organism evidence="2 3">
    <name type="scientific">Azospirillum oleiclasticum</name>
    <dbReference type="NCBI Taxonomy" id="2735135"/>
    <lineage>
        <taxon>Bacteria</taxon>
        <taxon>Pseudomonadati</taxon>
        <taxon>Pseudomonadota</taxon>
        <taxon>Alphaproteobacteria</taxon>
        <taxon>Rhodospirillales</taxon>
        <taxon>Azospirillaceae</taxon>
        <taxon>Azospirillum</taxon>
    </lineage>
</organism>
<comment type="caution">
    <text evidence="2">The sequence shown here is derived from an EMBL/GenBank/DDBJ whole genome shotgun (WGS) entry which is preliminary data.</text>
</comment>
<evidence type="ECO:0000313" key="2">
    <source>
        <dbReference type="EMBL" id="NYZ20682.1"/>
    </source>
</evidence>
<keyword evidence="3" id="KW-1185">Reference proteome</keyword>
<keyword evidence="1" id="KW-0175">Coiled coil</keyword>
<dbReference type="Proteomes" id="UP000584642">
    <property type="component" value="Unassembled WGS sequence"/>
</dbReference>
<proteinExistence type="predicted"/>